<dbReference type="RefSeq" id="WP_344840214.1">
    <property type="nucleotide sequence ID" value="NZ_BAAAUV010000061.1"/>
</dbReference>
<comment type="caution">
    <text evidence="1">The sequence shown here is derived from an EMBL/GenBank/DDBJ whole genome shotgun (WGS) entry which is preliminary data.</text>
</comment>
<gene>
    <name evidence="1" type="ORF">GCM10010468_81820</name>
</gene>
<evidence type="ECO:0000313" key="1">
    <source>
        <dbReference type="EMBL" id="GAA3243714.1"/>
    </source>
</evidence>
<dbReference type="EMBL" id="BAAAUV010000061">
    <property type="protein sequence ID" value="GAA3243714.1"/>
    <property type="molecule type" value="Genomic_DNA"/>
</dbReference>
<name>A0ABP6QNH9_9ACTN</name>
<organism evidence="1 2">
    <name type="scientific">Actinocorallia longicatena</name>
    <dbReference type="NCBI Taxonomy" id="111803"/>
    <lineage>
        <taxon>Bacteria</taxon>
        <taxon>Bacillati</taxon>
        <taxon>Actinomycetota</taxon>
        <taxon>Actinomycetes</taxon>
        <taxon>Streptosporangiales</taxon>
        <taxon>Thermomonosporaceae</taxon>
        <taxon>Actinocorallia</taxon>
    </lineage>
</organism>
<reference evidence="2" key="1">
    <citation type="journal article" date="2019" name="Int. J. Syst. Evol. Microbiol.">
        <title>The Global Catalogue of Microorganisms (GCM) 10K type strain sequencing project: providing services to taxonomists for standard genome sequencing and annotation.</title>
        <authorList>
            <consortium name="The Broad Institute Genomics Platform"/>
            <consortium name="The Broad Institute Genome Sequencing Center for Infectious Disease"/>
            <person name="Wu L."/>
            <person name="Ma J."/>
        </authorList>
    </citation>
    <scope>NUCLEOTIDE SEQUENCE [LARGE SCALE GENOMIC DNA]</scope>
    <source>
        <strain evidence="2">JCM 9377</strain>
    </source>
</reference>
<sequence>MIRFLPVVPLLLLSATGSGGTLPHRLALTVEGDDGAGRPVLTGRLGHAGPVAIRFCLLEPVRACGGSRTVPAGPGGRFRLVVDPDLPTAGIVRVTASAPGTAPAATTFTYLRAAVLRSFDVRREGGEVVLAVRFTEPGSERTLRGVELLAEGEGQSWGSQNSYGYDPAASPTAPVVIRIRAVRDTTLRVLPGPFHTGSTGAVFVDAKAATGLTALRSGNRLSGVLTYTTATGPRPLGQRSVQIFFRPSGSRAWTRAGTARTGPAGRWSFTLTGRLAPGSWQARFPREDDYLAAISPSARV</sequence>
<keyword evidence="2" id="KW-1185">Reference proteome</keyword>
<accession>A0ABP6QNH9</accession>
<evidence type="ECO:0000313" key="2">
    <source>
        <dbReference type="Proteomes" id="UP001501237"/>
    </source>
</evidence>
<protein>
    <submittedName>
        <fullName evidence="1">Uncharacterized protein</fullName>
    </submittedName>
</protein>
<dbReference type="Proteomes" id="UP001501237">
    <property type="component" value="Unassembled WGS sequence"/>
</dbReference>
<proteinExistence type="predicted"/>